<dbReference type="RefSeq" id="XP_007675859.1">
    <property type="nucleotide sequence ID" value="XM_007677669.1"/>
</dbReference>
<dbReference type="EMBL" id="KB445554">
    <property type="protein sequence ID" value="EMC97520.1"/>
    <property type="molecule type" value="Genomic_DNA"/>
</dbReference>
<feature type="compositionally biased region" description="Polar residues" evidence="2">
    <location>
        <begin position="60"/>
        <end position="76"/>
    </location>
</feature>
<dbReference type="CDD" id="cd14688">
    <property type="entry name" value="bZIP_YAP"/>
    <property type="match status" value="1"/>
</dbReference>
<dbReference type="InterPro" id="IPR004827">
    <property type="entry name" value="bZIP"/>
</dbReference>
<feature type="region of interest" description="Disordered" evidence="2">
    <location>
        <begin position="107"/>
        <end position="137"/>
    </location>
</feature>
<dbReference type="PROSITE" id="PS00036">
    <property type="entry name" value="BZIP_BASIC"/>
    <property type="match status" value="1"/>
</dbReference>
<evidence type="ECO:0000313" key="5">
    <source>
        <dbReference type="Proteomes" id="UP000011761"/>
    </source>
</evidence>
<dbReference type="HOGENOM" id="CLU_1199603_0_0_1"/>
<proteinExistence type="predicted"/>
<gene>
    <name evidence="4" type="ORF">BAUCODRAFT_147588</name>
</gene>
<dbReference type="InterPro" id="IPR046347">
    <property type="entry name" value="bZIP_sf"/>
</dbReference>
<feature type="coiled-coil region" evidence="1">
    <location>
        <begin position="165"/>
        <end position="199"/>
    </location>
</feature>
<evidence type="ECO:0000256" key="2">
    <source>
        <dbReference type="SAM" id="MobiDB-lite"/>
    </source>
</evidence>
<dbReference type="GeneID" id="19108776"/>
<dbReference type="Proteomes" id="UP000011761">
    <property type="component" value="Unassembled WGS sequence"/>
</dbReference>
<accession>M2NEY8</accession>
<feature type="domain" description="BZIP" evidence="3">
    <location>
        <begin position="147"/>
        <end position="204"/>
    </location>
</feature>
<name>M2NEY8_BAUPA</name>
<dbReference type="AlphaFoldDB" id="M2NEY8"/>
<sequence length="231" mass="25693">MLRTAAKDQMTAFTETLTPVVTDAWFDLDLQLIGDDILQCDSLVGLQDVAGPVGGRTRTEGQWSGQLPETANNNSKPALEGRPATFDDLLIEAWSHPLVYDLGAPGATSSASNTAETPSPHTTPSIASLPESPFDQPQEFYPFIISSNKRTRRQEQNQRAQRAYRARQKRLVTDLEAEVNSLKNTNTKQEARIQQMECELNRVRHGILIHMNQRHGFDLSLLKGIDTPNTP</sequence>
<evidence type="ECO:0000259" key="3">
    <source>
        <dbReference type="PROSITE" id="PS50217"/>
    </source>
</evidence>
<dbReference type="KEGG" id="bcom:BAUCODRAFT_147588"/>
<evidence type="ECO:0000313" key="4">
    <source>
        <dbReference type="EMBL" id="EMC97520.1"/>
    </source>
</evidence>
<dbReference type="SUPFAM" id="SSF57959">
    <property type="entry name" value="Leucine zipper domain"/>
    <property type="match status" value="1"/>
</dbReference>
<organism evidence="4 5">
    <name type="scientific">Baudoinia panamericana (strain UAMH 10762)</name>
    <name type="common">Angels' share fungus</name>
    <name type="synonym">Baudoinia compniacensis (strain UAMH 10762)</name>
    <dbReference type="NCBI Taxonomy" id="717646"/>
    <lineage>
        <taxon>Eukaryota</taxon>
        <taxon>Fungi</taxon>
        <taxon>Dikarya</taxon>
        <taxon>Ascomycota</taxon>
        <taxon>Pezizomycotina</taxon>
        <taxon>Dothideomycetes</taxon>
        <taxon>Dothideomycetidae</taxon>
        <taxon>Mycosphaerellales</taxon>
        <taxon>Teratosphaeriaceae</taxon>
        <taxon>Baudoinia</taxon>
    </lineage>
</organism>
<feature type="compositionally biased region" description="Polar residues" evidence="2">
    <location>
        <begin position="107"/>
        <end position="126"/>
    </location>
</feature>
<reference evidence="4 5" key="1">
    <citation type="journal article" date="2012" name="PLoS Pathog.">
        <title>Diverse lifestyles and strategies of plant pathogenesis encoded in the genomes of eighteen Dothideomycetes fungi.</title>
        <authorList>
            <person name="Ohm R.A."/>
            <person name="Feau N."/>
            <person name="Henrissat B."/>
            <person name="Schoch C.L."/>
            <person name="Horwitz B.A."/>
            <person name="Barry K.W."/>
            <person name="Condon B.J."/>
            <person name="Copeland A.C."/>
            <person name="Dhillon B."/>
            <person name="Glaser F."/>
            <person name="Hesse C.N."/>
            <person name="Kosti I."/>
            <person name="LaButti K."/>
            <person name="Lindquist E.A."/>
            <person name="Lucas S."/>
            <person name="Salamov A.A."/>
            <person name="Bradshaw R.E."/>
            <person name="Ciuffetti L."/>
            <person name="Hamelin R.C."/>
            <person name="Kema G.H.J."/>
            <person name="Lawrence C."/>
            <person name="Scott J.A."/>
            <person name="Spatafora J.W."/>
            <person name="Turgeon B.G."/>
            <person name="de Wit P.J.G.M."/>
            <person name="Zhong S."/>
            <person name="Goodwin S.B."/>
            <person name="Grigoriev I.V."/>
        </authorList>
    </citation>
    <scope>NUCLEOTIDE SEQUENCE [LARGE SCALE GENOMIC DNA]</scope>
    <source>
        <strain evidence="4 5">UAMH 10762</strain>
    </source>
</reference>
<dbReference type="PROSITE" id="PS50217">
    <property type="entry name" value="BZIP"/>
    <property type="match status" value="1"/>
</dbReference>
<feature type="region of interest" description="Disordered" evidence="2">
    <location>
        <begin position="55"/>
        <end position="81"/>
    </location>
</feature>
<dbReference type="Gene3D" id="1.20.5.170">
    <property type="match status" value="1"/>
</dbReference>
<protein>
    <recommendedName>
        <fullName evidence="3">BZIP domain-containing protein</fullName>
    </recommendedName>
</protein>
<evidence type="ECO:0000256" key="1">
    <source>
        <dbReference type="SAM" id="Coils"/>
    </source>
</evidence>
<keyword evidence="1" id="KW-0175">Coiled coil</keyword>
<keyword evidence="5" id="KW-1185">Reference proteome</keyword>
<dbReference type="GO" id="GO:0003700">
    <property type="term" value="F:DNA-binding transcription factor activity"/>
    <property type="evidence" value="ECO:0007669"/>
    <property type="project" value="InterPro"/>
</dbReference>